<dbReference type="InterPro" id="IPR011054">
    <property type="entry name" value="Rudment_hybrid_motif"/>
</dbReference>
<feature type="domain" description="ATP-grasp" evidence="14">
    <location>
        <begin position="120"/>
        <end position="317"/>
    </location>
</feature>
<comment type="function">
    <text evidence="1 13">This protein is a component of the acetyl coenzyme A carboxylase complex; first, biotin carboxylase catalyzes the carboxylation of the carrier protein and then the transcarboxylase transfers the carboxyl group to form malonyl-CoA.</text>
</comment>
<evidence type="ECO:0000256" key="4">
    <source>
        <dbReference type="ARBA" id="ARBA00013263"/>
    </source>
</evidence>
<evidence type="ECO:0000259" key="14">
    <source>
        <dbReference type="PROSITE" id="PS50975"/>
    </source>
</evidence>
<name>A0A4R6QAZ3_9FIRM</name>
<keyword evidence="13" id="KW-0276">Fatty acid metabolism</keyword>
<evidence type="ECO:0000256" key="8">
    <source>
        <dbReference type="ARBA" id="ARBA00022840"/>
    </source>
</evidence>
<dbReference type="PROSITE" id="PS50979">
    <property type="entry name" value="BC"/>
    <property type="match status" value="1"/>
</dbReference>
<dbReference type="PANTHER" id="PTHR48095:SF2">
    <property type="entry name" value="BIOTIN CARBOXYLASE, CHLOROPLASTIC"/>
    <property type="match status" value="1"/>
</dbReference>
<organism evidence="16 17">
    <name type="scientific">Aminicella lysinilytica</name>
    <dbReference type="NCBI Taxonomy" id="433323"/>
    <lineage>
        <taxon>Bacteria</taxon>
        <taxon>Bacillati</taxon>
        <taxon>Bacillota</taxon>
        <taxon>Clostridia</taxon>
        <taxon>Peptostreptococcales</taxon>
        <taxon>Anaerovoracaceae</taxon>
        <taxon>Aminicella</taxon>
    </lineage>
</organism>
<dbReference type="GO" id="GO:2001295">
    <property type="term" value="P:malonyl-CoA biosynthetic process"/>
    <property type="evidence" value="ECO:0007669"/>
    <property type="project" value="UniProtKB-UniPathway"/>
</dbReference>
<evidence type="ECO:0000259" key="15">
    <source>
        <dbReference type="PROSITE" id="PS50979"/>
    </source>
</evidence>
<keyword evidence="17" id="KW-1185">Reference proteome</keyword>
<dbReference type="SMART" id="SM00878">
    <property type="entry name" value="Biotin_carb_C"/>
    <property type="match status" value="1"/>
</dbReference>
<reference evidence="16 17" key="1">
    <citation type="submission" date="2019-03" db="EMBL/GenBank/DDBJ databases">
        <title>Genomic Encyclopedia of Type Strains, Phase IV (KMG-IV): sequencing the most valuable type-strain genomes for metagenomic binning, comparative biology and taxonomic classification.</title>
        <authorList>
            <person name="Goeker M."/>
        </authorList>
    </citation>
    <scope>NUCLEOTIDE SEQUENCE [LARGE SCALE GENOMIC DNA]</scope>
    <source>
        <strain evidence="16 17">DSM 28287</strain>
    </source>
</reference>
<dbReference type="InterPro" id="IPR005479">
    <property type="entry name" value="CPAse_ATP-bd"/>
</dbReference>
<dbReference type="Pfam" id="PF02786">
    <property type="entry name" value="CPSase_L_D2"/>
    <property type="match status" value="1"/>
</dbReference>
<evidence type="ECO:0000256" key="11">
    <source>
        <dbReference type="ARBA" id="ARBA00048600"/>
    </source>
</evidence>
<dbReference type="NCBIfam" id="TIGR00514">
    <property type="entry name" value="accC"/>
    <property type="match status" value="1"/>
</dbReference>
<evidence type="ECO:0000256" key="9">
    <source>
        <dbReference type="ARBA" id="ARBA00022842"/>
    </source>
</evidence>
<evidence type="ECO:0000256" key="6">
    <source>
        <dbReference type="ARBA" id="ARBA00022723"/>
    </source>
</evidence>
<evidence type="ECO:0000256" key="5">
    <source>
        <dbReference type="ARBA" id="ARBA00022598"/>
    </source>
</evidence>
<protein>
    <recommendedName>
        <fullName evidence="4 13">Biotin carboxylase</fullName>
        <ecNumber evidence="4 13">6.3.4.14</ecNumber>
    </recommendedName>
    <alternativeName>
        <fullName evidence="13">Acetyl-coenzyme A carboxylase biotin carboxylase subunit A</fullName>
    </alternativeName>
</protein>
<dbReference type="SUPFAM" id="SSF56059">
    <property type="entry name" value="Glutathione synthetase ATP-binding domain-like"/>
    <property type="match status" value="1"/>
</dbReference>
<dbReference type="Gene3D" id="3.30.470.20">
    <property type="entry name" value="ATP-grasp fold, B domain"/>
    <property type="match status" value="1"/>
</dbReference>
<dbReference type="EC" id="6.3.4.14" evidence="4 13"/>
<dbReference type="SUPFAM" id="SSF51246">
    <property type="entry name" value="Rudiment single hybrid motif"/>
    <property type="match status" value="1"/>
</dbReference>
<keyword evidence="13" id="KW-0275">Fatty acid biosynthesis</keyword>
<dbReference type="RefSeq" id="WP_133527950.1">
    <property type="nucleotide sequence ID" value="NZ_SNXO01000007.1"/>
</dbReference>
<dbReference type="FunFam" id="3.30.1490.20:FF:000018">
    <property type="entry name" value="Biotin carboxylase"/>
    <property type="match status" value="1"/>
</dbReference>
<dbReference type="GO" id="GO:0004075">
    <property type="term" value="F:biotin carboxylase activity"/>
    <property type="evidence" value="ECO:0007669"/>
    <property type="project" value="UniProtKB-EC"/>
</dbReference>
<dbReference type="InterPro" id="IPR005481">
    <property type="entry name" value="BC-like_N"/>
</dbReference>
<dbReference type="PROSITE" id="PS00866">
    <property type="entry name" value="CPSASE_1"/>
    <property type="match status" value="1"/>
</dbReference>
<keyword evidence="6" id="KW-0479">Metal-binding</keyword>
<dbReference type="OrthoDB" id="9807469at2"/>
<evidence type="ECO:0000256" key="3">
    <source>
        <dbReference type="ARBA" id="ARBA00011750"/>
    </source>
</evidence>
<keyword evidence="13" id="KW-0443">Lipid metabolism</keyword>
<dbReference type="FunFam" id="3.40.50.20:FF:000010">
    <property type="entry name" value="Propionyl-CoA carboxylase subunit alpha"/>
    <property type="match status" value="1"/>
</dbReference>
<dbReference type="InterPro" id="IPR011764">
    <property type="entry name" value="Biotin_carboxylation_dom"/>
</dbReference>
<evidence type="ECO:0000313" key="16">
    <source>
        <dbReference type="EMBL" id="TDP58439.1"/>
    </source>
</evidence>
<dbReference type="InterPro" id="IPR011761">
    <property type="entry name" value="ATP-grasp"/>
</dbReference>
<keyword evidence="5 13" id="KW-0436">Ligase</keyword>
<dbReference type="InterPro" id="IPR004549">
    <property type="entry name" value="Acetyl_CoA_COase_biotin_COase"/>
</dbReference>
<feature type="domain" description="Biotin carboxylation" evidence="15">
    <location>
        <begin position="1"/>
        <end position="446"/>
    </location>
</feature>
<dbReference type="UniPathway" id="UPA00655">
    <property type="reaction ID" value="UER00711"/>
</dbReference>
<dbReference type="EMBL" id="SNXO01000007">
    <property type="protein sequence ID" value="TDP58439.1"/>
    <property type="molecule type" value="Genomic_DNA"/>
</dbReference>
<accession>A0A4R6QAZ3</accession>
<comment type="catalytic activity">
    <reaction evidence="11 13">
        <text>N(6)-biotinyl-L-lysyl-[protein] + hydrogencarbonate + ATP = N(6)-carboxybiotinyl-L-lysyl-[protein] + ADP + phosphate + H(+)</text>
        <dbReference type="Rhea" id="RHEA:13501"/>
        <dbReference type="Rhea" id="RHEA-COMP:10505"/>
        <dbReference type="Rhea" id="RHEA-COMP:10506"/>
        <dbReference type="ChEBI" id="CHEBI:15378"/>
        <dbReference type="ChEBI" id="CHEBI:17544"/>
        <dbReference type="ChEBI" id="CHEBI:30616"/>
        <dbReference type="ChEBI" id="CHEBI:43474"/>
        <dbReference type="ChEBI" id="CHEBI:83144"/>
        <dbReference type="ChEBI" id="CHEBI:83145"/>
        <dbReference type="ChEBI" id="CHEBI:456216"/>
        <dbReference type="EC" id="6.3.4.14"/>
    </reaction>
</comment>
<dbReference type="GO" id="GO:0005524">
    <property type="term" value="F:ATP binding"/>
    <property type="evidence" value="ECO:0007669"/>
    <property type="project" value="UniProtKB-UniRule"/>
</dbReference>
<dbReference type="PROSITE" id="PS00867">
    <property type="entry name" value="CPSASE_2"/>
    <property type="match status" value="1"/>
</dbReference>
<dbReference type="Proteomes" id="UP000295500">
    <property type="component" value="Unassembled WGS sequence"/>
</dbReference>
<sequence>MLRKVLVANRGEIAVRIIRECMDASLETVAVYSKGEEDALHTLMAGEAVCIGGPRPADSYLNIDNIISAAVNTGCDAIHPGFGFLSENSDFARACEDNDLKFIGPAADVIDMMGNKSAARDMMKRAGVPVVPGSDGPVTTAEEAVDVAEQIGYPVLVKASAGGGGRGMRRADDREGVIRAYSEASAEAESCFGNGELYVEKLVEDPRHIEFQILADSQGNVIHLGERNCSIQRRNQKMIEEAPAFGFSDQIRKKMGAAAVRAAEAAGYENAGTIEFIMDDEDNYYFIEMNTRLQVEHPVTEMVTGVNIVNEQLRIASGLPLSLKQEDVRISGHALECRIAAEDVYRNFAPCPGRIDFLHFPAGNGVRVDSAVYNGCEISPYYDSMIAKVITTGGTRLEAVRRMRRALEETAIEGVSTTLPIQDLIMYSRDFLRGTYNTGYMEKHLQEILDIYEAAGGRNESTDRK</sequence>
<keyword evidence="8 12" id="KW-0067">ATP-binding</keyword>
<dbReference type="InterPro" id="IPR051602">
    <property type="entry name" value="ACC_Biotin_Carboxylase"/>
</dbReference>
<dbReference type="PANTHER" id="PTHR48095">
    <property type="entry name" value="PYRUVATE CARBOXYLASE SUBUNIT A"/>
    <property type="match status" value="1"/>
</dbReference>
<dbReference type="Pfam" id="PF02785">
    <property type="entry name" value="Biotin_carb_C"/>
    <property type="match status" value="1"/>
</dbReference>
<keyword evidence="7 12" id="KW-0547">Nucleotide-binding</keyword>
<gene>
    <name evidence="16" type="ORF">EV211_10737</name>
</gene>
<dbReference type="GO" id="GO:0046872">
    <property type="term" value="F:metal ion binding"/>
    <property type="evidence" value="ECO:0007669"/>
    <property type="project" value="UniProtKB-KW"/>
</dbReference>
<keyword evidence="9" id="KW-0460">Magnesium</keyword>
<dbReference type="SUPFAM" id="SSF52440">
    <property type="entry name" value="PreATP-grasp domain"/>
    <property type="match status" value="1"/>
</dbReference>
<comment type="pathway">
    <text evidence="2 13">Lipid metabolism; malonyl-CoA biosynthesis; malonyl-CoA from acetyl-CoA: step 1/1.</text>
</comment>
<evidence type="ECO:0000256" key="7">
    <source>
        <dbReference type="ARBA" id="ARBA00022741"/>
    </source>
</evidence>
<proteinExistence type="predicted"/>
<keyword evidence="10 13" id="KW-0092">Biotin</keyword>
<comment type="subunit">
    <text evidence="3 13">Acetyl-CoA carboxylase is a heterohexamer of biotin carboxyl carrier protein, biotin carboxylase and the two subunits of carboxyl transferase in a 2:2 complex.</text>
</comment>
<keyword evidence="13" id="KW-0444">Lipid biosynthesis</keyword>
<evidence type="ECO:0000256" key="1">
    <source>
        <dbReference type="ARBA" id="ARBA00003761"/>
    </source>
</evidence>
<evidence type="ECO:0000256" key="10">
    <source>
        <dbReference type="ARBA" id="ARBA00023267"/>
    </source>
</evidence>
<dbReference type="Pfam" id="PF00289">
    <property type="entry name" value="Biotin_carb_N"/>
    <property type="match status" value="1"/>
</dbReference>
<evidence type="ECO:0000256" key="2">
    <source>
        <dbReference type="ARBA" id="ARBA00004956"/>
    </source>
</evidence>
<dbReference type="GO" id="GO:0006633">
    <property type="term" value="P:fatty acid biosynthetic process"/>
    <property type="evidence" value="ECO:0007669"/>
    <property type="project" value="UniProtKB-KW"/>
</dbReference>
<evidence type="ECO:0000313" key="17">
    <source>
        <dbReference type="Proteomes" id="UP000295500"/>
    </source>
</evidence>
<evidence type="ECO:0000256" key="13">
    <source>
        <dbReference type="RuleBase" id="RU365063"/>
    </source>
</evidence>
<evidence type="ECO:0000256" key="12">
    <source>
        <dbReference type="PROSITE-ProRule" id="PRU00409"/>
    </source>
</evidence>
<dbReference type="AlphaFoldDB" id="A0A4R6QAZ3"/>
<comment type="caution">
    <text evidence="16">The sequence shown here is derived from an EMBL/GenBank/DDBJ whole genome shotgun (WGS) entry which is preliminary data.</text>
</comment>
<dbReference type="InterPro" id="IPR016185">
    <property type="entry name" value="PreATP-grasp_dom_sf"/>
</dbReference>
<dbReference type="PROSITE" id="PS50975">
    <property type="entry name" value="ATP_GRASP"/>
    <property type="match status" value="1"/>
</dbReference>
<dbReference type="NCBIfam" id="NF006367">
    <property type="entry name" value="PRK08591.1"/>
    <property type="match status" value="1"/>
</dbReference>
<dbReference type="InterPro" id="IPR005482">
    <property type="entry name" value="Biotin_COase_C"/>
</dbReference>